<feature type="compositionally biased region" description="Polar residues" evidence="2">
    <location>
        <begin position="552"/>
        <end position="566"/>
    </location>
</feature>
<dbReference type="InterPro" id="IPR046868">
    <property type="entry name" value="BAR_4"/>
</dbReference>
<dbReference type="Proteomes" id="UP001377567">
    <property type="component" value="Unassembled WGS sequence"/>
</dbReference>
<dbReference type="PANTHER" id="PTHR31941:SF15">
    <property type="entry name" value="ACTIVATOR OF SKN7 PROTEIN 10-RELATED"/>
    <property type="match status" value="1"/>
</dbReference>
<keyword evidence="6" id="KW-1185">Reference proteome</keyword>
<organism evidence="5 6">
    <name type="scientific">Maudiozyma humilis</name>
    <name type="common">Sour dough yeast</name>
    <name type="synonym">Kazachstania humilis</name>
    <dbReference type="NCBI Taxonomy" id="51915"/>
    <lineage>
        <taxon>Eukaryota</taxon>
        <taxon>Fungi</taxon>
        <taxon>Dikarya</taxon>
        <taxon>Ascomycota</taxon>
        <taxon>Saccharomycotina</taxon>
        <taxon>Saccharomycetes</taxon>
        <taxon>Saccharomycetales</taxon>
        <taxon>Saccharomycetaceae</taxon>
        <taxon>Maudiozyma</taxon>
    </lineage>
</organism>
<accession>A0AAV5S294</accession>
<feature type="domain" description="SLM1/RGC1-like PH" evidence="3">
    <location>
        <begin position="450"/>
        <end position="534"/>
    </location>
</feature>
<evidence type="ECO:0000256" key="2">
    <source>
        <dbReference type="SAM" id="MobiDB-lite"/>
    </source>
</evidence>
<dbReference type="InterPro" id="IPR027267">
    <property type="entry name" value="AH/BAR_dom_sf"/>
</dbReference>
<feature type="compositionally biased region" description="Low complexity" evidence="2">
    <location>
        <begin position="740"/>
        <end position="749"/>
    </location>
</feature>
<evidence type="ECO:0000259" key="4">
    <source>
        <dbReference type="Pfam" id="PF20400"/>
    </source>
</evidence>
<dbReference type="EMBL" id="BTGD01000013">
    <property type="protein sequence ID" value="GMM57561.1"/>
    <property type="molecule type" value="Genomic_DNA"/>
</dbReference>
<feature type="region of interest" description="Disordered" evidence="2">
    <location>
        <begin position="1"/>
        <end position="59"/>
    </location>
</feature>
<evidence type="ECO:0000259" key="3">
    <source>
        <dbReference type="Pfam" id="PF20399"/>
    </source>
</evidence>
<feature type="compositionally biased region" description="Low complexity" evidence="2">
    <location>
        <begin position="94"/>
        <end position="103"/>
    </location>
</feature>
<keyword evidence="1" id="KW-0597">Phosphoprotein</keyword>
<dbReference type="Pfam" id="PF20400">
    <property type="entry name" value="BAR_4"/>
    <property type="match status" value="1"/>
</dbReference>
<gene>
    <name evidence="5" type="ORF">DAKH74_041770</name>
</gene>
<evidence type="ECO:0000313" key="5">
    <source>
        <dbReference type="EMBL" id="GMM57561.1"/>
    </source>
</evidence>
<feature type="compositionally biased region" description="Low complexity" evidence="2">
    <location>
        <begin position="42"/>
        <end position="59"/>
    </location>
</feature>
<dbReference type="Pfam" id="PF20399">
    <property type="entry name" value="PH_20"/>
    <property type="match status" value="1"/>
</dbReference>
<feature type="region of interest" description="Disordered" evidence="2">
    <location>
        <begin position="205"/>
        <end position="224"/>
    </location>
</feature>
<dbReference type="AlphaFoldDB" id="A0AAV5S294"/>
<dbReference type="InterPro" id="IPR011993">
    <property type="entry name" value="PH-like_dom_sf"/>
</dbReference>
<proteinExistence type="predicted"/>
<evidence type="ECO:0000256" key="1">
    <source>
        <dbReference type="ARBA" id="ARBA00022553"/>
    </source>
</evidence>
<comment type="caution">
    <text evidence="5">The sequence shown here is derived from an EMBL/GenBank/DDBJ whole genome shotgun (WGS) entry which is preliminary data.</text>
</comment>
<dbReference type="Gene3D" id="2.30.29.30">
    <property type="entry name" value="Pleckstrin-homology domain (PH domain)/Phosphotyrosine-binding domain (PTB)"/>
    <property type="match status" value="1"/>
</dbReference>
<dbReference type="PANTHER" id="PTHR31941">
    <property type="entry name" value="CYTOSKELETAL SIGNALING PROTEIN SLM1"/>
    <property type="match status" value="1"/>
</dbReference>
<feature type="region of interest" description="Disordered" evidence="2">
    <location>
        <begin position="740"/>
        <end position="822"/>
    </location>
</feature>
<dbReference type="SUPFAM" id="SSF103657">
    <property type="entry name" value="BAR/IMD domain-like"/>
    <property type="match status" value="1"/>
</dbReference>
<reference evidence="5 6" key="1">
    <citation type="journal article" date="2023" name="Elife">
        <title>Identification of key yeast species and microbe-microbe interactions impacting larval growth of Drosophila in the wild.</title>
        <authorList>
            <person name="Mure A."/>
            <person name="Sugiura Y."/>
            <person name="Maeda R."/>
            <person name="Honda K."/>
            <person name="Sakurai N."/>
            <person name="Takahashi Y."/>
            <person name="Watada M."/>
            <person name="Katoh T."/>
            <person name="Gotoh A."/>
            <person name="Gotoh Y."/>
            <person name="Taniguchi I."/>
            <person name="Nakamura K."/>
            <person name="Hayashi T."/>
            <person name="Katayama T."/>
            <person name="Uemura T."/>
            <person name="Hattori Y."/>
        </authorList>
    </citation>
    <scope>NUCLEOTIDE SEQUENCE [LARGE SCALE GENOMIC DNA]</scope>
    <source>
        <strain evidence="5 6">KH-74</strain>
    </source>
</reference>
<feature type="compositionally biased region" description="Low complexity" evidence="2">
    <location>
        <begin position="1"/>
        <end position="16"/>
    </location>
</feature>
<feature type="compositionally biased region" description="Basic and acidic residues" evidence="2">
    <location>
        <begin position="807"/>
        <end position="822"/>
    </location>
</feature>
<evidence type="ECO:0000313" key="6">
    <source>
        <dbReference type="Proteomes" id="UP001377567"/>
    </source>
</evidence>
<feature type="region of interest" description="Disordered" evidence="2">
    <location>
        <begin position="551"/>
        <end position="585"/>
    </location>
</feature>
<dbReference type="InterPro" id="IPR046869">
    <property type="entry name" value="SLM1/RGC1-like_PH"/>
</dbReference>
<protein>
    <recommendedName>
        <fullName evidence="7">PH domain-containing protein</fullName>
    </recommendedName>
</protein>
<feature type="compositionally biased region" description="Basic and acidic residues" evidence="2">
    <location>
        <begin position="206"/>
        <end position="217"/>
    </location>
</feature>
<feature type="compositionally biased region" description="Low complexity" evidence="2">
    <location>
        <begin position="569"/>
        <end position="580"/>
    </location>
</feature>
<feature type="region of interest" description="Disordered" evidence="2">
    <location>
        <begin position="75"/>
        <end position="108"/>
    </location>
</feature>
<name>A0AAV5S294_MAUHU</name>
<sequence length="837" mass="91719">MPATAPTPTALATPTPHAHPHGEYNDADFVIGTLADDDNDNGSVSRSRRGSVAPSAVSVGTRDVAADALPTHISVPLGEGRRASDTDSAVPGPAAAETSASASPHPGSRTVKLDSLRFHENNFVAERPTQLLEDRFAKWGRILKALGGYLREVAYAQEQFARINNTLRDSCHFDFLTDVDPKSHQVVDPLLSRVVSKLPQSVPLIEKADSKRHEDSSRLANPNHDVEAQEANGSAFSGFMRFGSGSVQDIQVVLKKHHMAMASQQYKVSKELTEKVIPELDTLRKDLARKCKEIKALAGDFKTDIATQVAATDKLLAKYAAAVKASGQGCAKPLADPWLAKVQLDLQVKHQLYEENYLRDAHVNLQESALALEKIVYTKLQQTLQYYSFLIDSEARLALKTLCHELRAGILAQPPAAEWDHFVTHHPMCMIPWRSYEPRPRDRTTRDVVYPHIKSPLARCIRNGYLCKRAQGETAYSRAFFLVTSGFIHQFASSHFFERRQSIQDSVRDSARDNFVPQWSVCLDDCKVARYSESEIVLSVTKVYVQKERNESATVVSSPPKQQSKGFASLFKSSNSSSESTVPATTQRRKSLVAVKCDEPIEVSLKIADSQPTADDIETFKKWVYDIKKLTSYSSIGDRAEYISQKISKIKRGSVTTKDGTAANAPVEGSSSNYTTNAGLSLGKFALKEVAMGRKLSVDAVDPMEKTETAQSANNTMPLPNALPLPGVPHNNMLMHSSTAESAYTTSAAQARNPSSLSKKGGSPRYNSGSSQDSHGRTHAVAVHNQRRSTFGSLGMMKSRSAGAKANEPRVMDGHLPAHDDNELTLKLTSSLYSQTS</sequence>
<evidence type="ECO:0008006" key="7">
    <source>
        <dbReference type="Google" id="ProtNLM"/>
    </source>
</evidence>
<feature type="domain" description="SLM1/RGC1-like BAR-like" evidence="4">
    <location>
        <begin position="244"/>
        <end position="426"/>
    </location>
</feature>